<evidence type="ECO:0000313" key="2">
    <source>
        <dbReference type="EMBL" id="MBM3274372.1"/>
    </source>
</evidence>
<dbReference type="AlphaFoldDB" id="A0A937X405"/>
<proteinExistence type="predicted"/>
<dbReference type="Pfam" id="PF04986">
    <property type="entry name" value="Y2_Tnp"/>
    <property type="match status" value="1"/>
</dbReference>
<dbReference type="Proteomes" id="UP000703893">
    <property type="component" value="Unassembled WGS sequence"/>
</dbReference>
<sequence>MGTAIDGRDRRRLERMCRYMARPPLCAERLERQDDGKVRYSFSAPWKDGTRAVVLAPRPPDRSYPIPARQLALPIEI</sequence>
<name>A0A937X405_9BACT</name>
<feature type="domain" description="Transposase IS801/IS1294" evidence="1">
    <location>
        <begin position="8"/>
        <end position="56"/>
    </location>
</feature>
<dbReference type="GO" id="GO:0006313">
    <property type="term" value="P:DNA transposition"/>
    <property type="evidence" value="ECO:0007669"/>
    <property type="project" value="InterPro"/>
</dbReference>
<dbReference type="EMBL" id="VGJX01000195">
    <property type="protein sequence ID" value="MBM3274372.1"/>
    <property type="molecule type" value="Genomic_DNA"/>
</dbReference>
<gene>
    <name evidence="2" type="ORF">FJZ00_04425</name>
</gene>
<protein>
    <submittedName>
        <fullName evidence="2">Transposase</fullName>
    </submittedName>
</protein>
<comment type="caution">
    <text evidence="2">The sequence shown here is derived from an EMBL/GenBank/DDBJ whole genome shotgun (WGS) entry which is preliminary data.</text>
</comment>
<accession>A0A937X405</accession>
<dbReference type="InterPro" id="IPR007069">
    <property type="entry name" value="Transposase_32"/>
</dbReference>
<organism evidence="2 3">
    <name type="scientific">Candidatus Tanganyikabacteria bacterium</name>
    <dbReference type="NCBI Taxonomy" id="2961651"/>
    <lineage>
        <taxon>Bacteria</taxon>
        <taxon>Bacillati</taxon>
        <taxon>Candidatus Sericytochromatia</taxon>
        <taxon>Candidatus Tanganyikabacteria</taxon>
    </lineage>
</organism>
<evidence type="ECO:0000313" key="3">
    <source>
        <dbReference type="Proteomes" id="UP000703893"/>
    </source>
</evidence>
<reference evidence="2 3" key="1">
    <citation type="submission" date="2019-03" db="EMBL/GenBank/DDBJ databases">
        <title>Lake Tanganyika Metagenome-Assembled Genomes (MAGs).</title>
        <authorList>
            <person name="Tran P."/>
        </authorList>
    </citation>
    <scope>NUCLEOTIDE SEQUENCE [LARGE SCALE GENOMIC DNA]</scope>
    <source>
        <strain evidence="2">K_DeepCast_65m_m2_236</strain>
    </source>
</reference>
<dbReference type="GO" id="GO:0004803">
    <property type="term" value="F:transposase activity"/>
    <property type="evidence" value="ECO:0007669"/>
    <property type="project" value="InterPro"/>
</dbReference>
<evidence type="ECO:0000259" key="1">
    <source>
        <dbReference type="Pfam" id="PF04986"/>
    </source>
</evidence>
<dbReference type="GO" id="GO:0003677">
    <property type="term" value="F:DNA binding"/>
    <property type="evidence" value="ECO:0007669"/>
    <property type="project" value="InterPro"/>
</dbReference>